<organism evidence="1">
    <name type="scientific">Arundo donax</name>
    <name type="common">Giant reed</name>
    <name type="synonym">Donax arundinaceus</name>
    <dbReference type="NCBI Taxonomy" id="35708"/>
    <lineage>
        <taxon>Eukaryota</taxon>
        <taxon>Viridiplantae</taxon>
        <taxon>Streptophyta</taxon>
        <taxon>Embryophyta</taxon>
        <taxon>Tracheophyta</taxon>
        <taxon>Spermatophyta</taxon>
        <taxon>Magnoliopsida</taxon>
        <taxon>Liliopsida</taxon>
        <taxon>Poales</taxon>
        <taxon>Poaceae</taxon>
        <taxon>PACMAD clade</taxon>
        <taxon>Arundinoideae</taxon>
        <taxon>Arundineae</taxon>
        <taxon>Arundo</taxon>
    </lineage>
</organism>
<accession>A0A0A8ZRE9</accession>
<dbReference type="EMBL" id="GBRH01258560">
    <property type="protein sequence ID" value="JAD39335.1"/>
    <property type="molecule type" value="Transcribed_RNA"/>
</dbReference>
<proteinExistence type="predicted"/>
<reference evidence="1" key="1">
    <citation type="submission" date="2014-09" db="EMBL/GenBank/DDBJ databases">
        <authorList>
            <person name="Magalhaes I.L.F."/>
            <person name="Oliveira U."/>
            <person name="Santos F.R."/>
            <person name="Vidigal T.H.D.A."/>
            <person name="Brescovit A.D."/>
            <person name="Santos A.J."/>
        </authorList>
    </citation>
    <scope>NUCLEOTIDE SEQUENCE</scope>
    <source>
        <tissue evidence="1">Shoot tissue taken approximately 20 cm above the soil surface</tissue>
    </source>
</reference>
<sequence>MVLTESSYWHILFGHDHCITIAVFCKNYRASIWANY</sequence>
<reference evidence="1" key="2">
    <citation type="journal article" date="2015" name="Data Brief">
        <title>Shoot transcriptome of the giant reed, Arundo donax.</title>
        <authorList>
            <person name="Barrero R.A."/>
            <person name="Guerrero F.D."/>
            <person name="Moolhuijzen P."/>
            <person name="Goolsby J.A."/>
            <person name="Tidwell J."/>
            <person name="Bellgard S.E."/>
            <person name="Bellgard M.I."/>
        </authorList>
    </citation>
    <scope>NUCLEOTIDE SEQUENCE</scope>
    <source>
        <tissue evidence="1">Shoot tissue taken approximately 20 cm above the soil surface</tissue>
    </source>
</reference>
<name>A0A0A8ZRE9_ARUDO</name>
<protein>
    <submittedName>
        <fullName evidence="1">Uncharacterized protein</fullName>
    </submittedName>
</protein>
<dbReference type="AlphaFoldDB" id="A0A0A8ZRE9"/>
<evidence type="ECO:0000313" key="1">
    <source>
        <dbReference type="EMBL" id="JAD39335.1"/>
    </source>
</evidence>